<dbReference type="InterPro" id="IPR052543">
    <property type="entry name" value="HTH_Metal-responsive_Reg"/>
</dbReference>
<protein>
    <submittedName>
        <fullName evidence="3">Metalloregulator ArsR/SmtB family transcription factor</fullName>
    </submittedName>
</protein>
<feature type="region of interest" description="Disordered" evidence="1">
    <location>
        <begin position="225"/>
        <end position="249"/>
    </location>
</feature>
<comment type="caution">
    <text evidence="3">The sequence shown here is derived from an EMBL/GenBank/DDBJ whole genome shotgun (WGS) entry which is preliminary data.</text>
</comment>
<dbReference type="Gene3D" id="1.10.10.10">
    <property type="entry name" value="Winged helix-like DNA-binding domain superfamily/Winged helix DNA-binding domain"/>
    <property type="match status" value="1"/>
</dbReference>
<dbReference type="Pfam" id="PF12840">
    <property type="entry name" value="HTH_20"/>
    <property type="match status" value="1"/>
</dbReference>
<dbReference type="NCBIfam" id="NF033788">
    <property type="entry name" value="HTH_metalloreg"/>
    <property type="match status" value="1"/>
</dbReference>
<name>A0ABW6CVW0_9CAUL</name>
<dbReference type="PANTHER" id="PTHR39168:SF1">
    <property type="entry name" value="TRANSCRIPTIONAL REGULATORY PROTEIN"/>
    <property type="match status" value="1"/>
</dbReference>
<organism evidence="3 4">
    <name type="scientific">Phenylobacterium ferrooxidans</name>
    <dbReference type="NCBI Taxonomy" id="2982689"/>
    <lineage>
        <taxon>Bacteria</taxon>
        <taxon>Pseudomonadati</taxon>
        <taxon>Pseudomonadota</taxon>
        <taxon>Alphaproteobacteria</taxon>
        <taxon>Caulobacterales</taxon>
        <taxon>Caulobacteraceae</taxon>
        <taxon>Phenylobacterium</taxon>
    </lineage>
</organism>
<dbReference type="EMBL" id="JAOTJD010000050">
    <property type="protein sequence ID" value="MFD3266231.1"/>
    <property type="molecule type" value="Genomic_DNA"/>
</dbReference>
<evidence type="ECO:0000313" key="3">
    <source>
        <dbReference type="EMBL" id="MFD3266231.1"/>
    </source>
</evidence>
<evidence type="ECO:0000313" key="4">
    <source>
        <dbReference type="Proteomes" id="UP001598130"/>
    </source>
</evidence>
<dbReference type="PANTHER" id="PTHR39168">
    <property type="entry name" value="TRANSCRIPTIONAL REGULATOR-RELATED"/>
    <property type="match status" value="1"/>
</dbReference>
<accession>A0ABW6CVW0</accession>
<dbReference type="InterPro" id="IPR011991">
    <property type="entry name" value="ArsR-like_HTH"/>
</dbReference>
<evidence type="ECO:0000259" key="2">
    <source>
        <dbReference type="PROSITE" id="PS50987"/>
    </source>
</evidence>
<sequence length="249" mass="26043">MKLGPDIARIGALLGDPARANMLTALVGGQALTAGELAREAGITASTASSHLGKLTDDGLLVRVRQSRSVYYALASEEVAALLETLMGLATRAGHLRTRPGPKEPALRRARVCYDHLAGELAVAMLDNLLARGVIEDRGGALSLGPDTGFLRAFGVEPEGLPRGRRPVCKACLDWSERRSHLAGSLGAAMLTRIYELGWARRGKGTRLVTFSAPGLAAFEAAFGPESGSVRPARPPSSGPGPAMSNLAE</sequence>
<dbReference type="SMART" id="SM00418">
    <property type="entry name" value="HTH_ARSR"/>
    <property type="match status" value="1"/>
</dbReference>
<dbReference type="PROSITE" id="PS50987">
    <property type="entry name" value="HTH_ARSR_2"/>
    <property type="match status" value="1"/>
</dbReference>
<reference evidence="3 4" key="1">
    <citation type="submission" date="2022-09" db="EMBL/GenBank/DDBJ databases">
        <title>New species of Phenylobacterium.</title>
        <authorList>
            <person name="Mieszkin S."/>
        </authorList>
    </citation>
    <scope>NUCLEOTIDE SEQUENCE [LARGE SCALE GENOMIC DNA]</scope>
    <source>
        <strain evidence="3 4">HK31-G</strain>
    </source>
</reference>
<dbReference type="CDD" id="cd00090">
    <property type="entry name" value="HTH_ARSR"/>
    <property type="match status" value="1"/>
</dbReference>
<dbReference type="InterPro" id="IPR036390">
    <property type="entry name" value="WH_DNA-bd_sf"/>
</dbReference>
<dbReference type="InterPro" id="IPR036388">
    <property type="entry name" value="WH-like_DNA-bd_sf"/>
</dbReference>
<dbReference type="Proteomes" id="UP001598130">
    <property type="component" value="Unassembled WGS sequence"/>
</dbReference>
<gene>
    <name evidence="3" type="ORF">OCL97_19985</name>
</gene>
<feature type="domain" description="HTH arsR-type" evidence="2">
    <location>
        <begin position="1"/>
        <end position="94"/>
    </location>
</feature>
<dbReference type="RefSeq" id="WP_377371503.1">
    <property type="nucleotide sequence ID" value="NZ_JAOTJD010000050.1"/>
</dbReference>
<dbReference type="InterPro" id="IPR001845">
    <property type="entry name" value="HTH_ArsR_DNA-bd_dom"/>
</dbReference>
<evidence type="ECO:0000256" key="1">
    <source>
        <dbReference type="SAM" id="MobiDB-lite"/>
    </source>
</evidence>
<keyword evidence="4" id="KW-1185">Reference proteome</keyword>
<proteinExistence type="predicted"/>
<dbReference type="SUPFAM" id="SSF46785">
    <property type="entry name" value="Winged helix' DNA-binding domain"/>
    <property type="match status" value="1"/>
</dbReference>